<reference evidence="5 6" key="1">
    <citation type="journal article" date="2023" name="bioRxiv">
        <title>High-quality genome assemblies of four members of thePodospora anserinaspecies complex.</title>
        <authorList>
            <person name="Ament-Velasquez S.L."/>
            <person name="Vogan A.A."/>
            <person name="Wallerman O."/>
            <person name="Hartmann F."/>
            <person name="Gautier V."/>
            <person name="Silar P."/>
            <person name="Giraud T."/>
            <person name="Johannesson H."/>
        </authorList>
    </citation>
    <scope>NUCLEOTIDE SEQUENCE [LARGE SCALE GENOMIC DNA]</scope>
    <source>
        <strain evidence="5 6">CBS 415.72m</strain>
    </source>
</reference>
<feature type="region of interest" description="Disordered" evidence="3">
    <location>
        <begin position="578"/>
        <end position="609"/>
    </location>
</feature>
<feature type="region of interest" description="Disordered" evidence="3">
    <location>
        <begin position="1"/>
        <end position="49"/>
    </location>
</feature>
<evidence type="ECO:0000256" key="3">
    <source>
        <dbReference type="SAM" id="MobiDB-lite"/>
    </source>
</evidence>
<gene>
    <name evidence="5" type="primary">SOG2_2</name>
    <name evidence="5" type="ORF">QC762_305870</name>
</gene>
<dbReference type="SUPFAM" id="SSF52075">
    <property type="entry name" value="Outer arm dynein light chain 1"/>
    <property type="match status" value="1"/>
</dbReference>
<dbReference type="InterPro" id="IPR050216">
    <property type="entry name" value="LRR_domain-containing"/>
</dbReference>
<dbReference type="InterPro" id="IPR001611">
    <property type="entry name" value="Leu-rich_rpt"/>
</dbReference>
<dbReference type="EMBL" id="JAFFHA010000005">
    <property type="protein sequence ID" value="KAK4655830.1"/>
    <property type="molecule type" value="Genomic_DNA"/>
</dbReference>
<sequence length="975" mass="107036">MDFPRGLPDNPAHARRAVEAAARANPVPPPPVPSIKDVPSNTNLSASGPISSSQVLALAREAMRAAHENEAKAAAASGVSNTLPKPGLTIDLSRKKIAKLPEEIVDIIKDELERLALSHNYLETIPSRLPECTSLRYLNVRQNQIKEFPLALCDLKSLEILDLGRNQLQTLPPEIIKLSSLKVFSIHKNQITKLPLCLAEMPSLSVIKLEGNPLEFPPREVWDSGGDNAGAAKESDMTEVALTTRIKKFLKLTASSMNGRGDSDSVGDDAEGTETPRPTIKRVFSGRFPVRVNGSDMPDLRSPALTRPPPIPSRSHYRGLSQQNGAQRRPGVMPLTIGNPNERVRSNSETIVQTSSRERSESRSRRMGIVSKRSELSTLEEIEGTNRFSHYRGLSHGSAMQGNGTVMQVQSPNVTSPAEPALQRPVYVRRLSILPERRRESKVFDPVLEASKGILYSIFQIHPMIQMLIGLTNDGTSRRSNSLEIVFYNTNAHVEQLELEIQKHDQAMDAGGSRENENVQRACITLINAYTHVCSLLMSNVDLFLDNGDPRYIRTLLTQLYNSIMELRVTCSQVAPRSLPPHMRTDPGETLRPHSRENSFVPPTADRPAMINNRSRNGTFVHHPSSLRVTTDVPLGPFVNGSSRTAIMSAATPRSGESFASNSTSGVRNLSADFTEEDRVFERIFLSLTKTADLVMRILPQLSQQLSSSMRLAMAQRAPEHVVQPWKMLIHRCTVSIQQTESLKQKLSTIKLKEPGIRTQAPFWGLCSSFIDSWYMLVTKIKQLQSEVQLPIDTRSRLRPVHQSMKETCDLIHSSPWAYFTRQGHHHGHHGHHGNHGHGPNHGSENLSPYNLQPLPMTPQSAALGPAVQATVPSTPQSASFAAAFQGNVFERADTLLSMGGLGMSRHGTMNSTSTTASLTTAGSMHSVNSSQDIPTPSSALSPMPWPGHGHSQGSLSVLPLRLPAGGSNGKMNGF</sequence>
<keyword evidence="1" id="KW-0433">Leucine-rich repeat</keyword>
<dbReference type="InterPro" id="IPR055414">
    <property type="entry name" value="LRR_R13L4/SHOC2-like"/>
</dbReference>
<keyword evidence="2" id="KW-0677">Repeat</keyword>
<dbReference type="InterPro" id="IPR032675">
    <property type="entry name" value="LRR_dom_sf"/>
</dbReference>
<evidence type="ECO:0000313" key="5">
    <source>
        <dbReference type="EMBL" id="KAK4655830.1"/>
    </source>
</evidence>
<dbReference type="Proteomes" id="UP001323405">
    <property type="component" value="Unassembled WGS sequence"/>
</dbReference>
<dbReference type="RefSeq" id="XP_062744805.1">
    <property type="nucleotide sequence ID" value="XM_062888882.1"/>
</dbReference>
<accession>A0ABR0GJ94</accession>
<dbReference type="PANTHER" id="PTHR48051:SF1">
    <property type="entry name" value="RAS SUPPRESSOR PROTEIN 1"/>
    <property type="match status" value="1"/>
</dbReference>
<dbReference type="PROSITE" id="PS51450">
    <property type="entry name" value="LRR"/>
    <property type="match status" value="1"/>
</dbReference>
<dbReference type="Gene3D" id="3.80.10.10">
    <property type="entry name" value="Ribonuclease Inhibitor"/>
    <property type="match status" value="1"/>
</dbReference>
<evidence type="ECO:0000256" key="2">
    <source>
        <dbReference type="ARBA" id="ARBA00022737"/>
    </source>
</evidence>
<feature type="region of interest" description="Disordered" evidence="3">
    <location>
        <begin position="925"/>
        <end position="975"/>
    </location>
</feature>
<dbReference type="Pfam" id="PF23598">
    <property type="entry name" value="LRR_14"/>
    <property type="match status" value="1"/>
</dbReference>
<organism evidence="5 6">
    <name type="scientific">Podospora pseudocomata</name>
    <dbReference type="NCBI Taxonomy" id="2093779"/>
    <lineage>
        <taxon>Eukaryota</taxon>
        <taxon>Fungi</taxon>
        <taxon>Dikarya</taxon>
        <taxon>Ascomycota</taxon>
        <taxon>Pezizomycotina</taxon>
        <taxon>Sordariomycetes</taxon>
        <taxon>Sordariomycetidae</taxon>
        <taxon>Sordariales</taxon>
        <taxon>Podosporaceae</taxon>
        <taxon>Podospora</taxon>
    </lineage>
</organism>
<dbReference type="PANTHER" id="PTHR48051">
    <property type="match status" value="1"/>
</dbReference>
<evidence type="ECO:0000256" key="1">
    <source>
        <dbReference type="ARBA" id="ARBA00022614"/>
    </source>
</evidence>
<feature type="region of interest" description="Disordered" evidence="3">
    <location>
        <begin position="257"/>
        <end position="368"/>
    </location>
</feature>
<feature type="compositionally biased region" description="Basic residues" evidence="3">
    <location>
        <begin position="823"/>
        <end position="836"/>
    </location>
</feature>
<evidence type="ECO:0000259" key="4">
    <source>
        <dbReference type="Pfam" id="PF23598"/>
    </source>
</evidence>
<dbReference type="InterPro" id="IPR003591">
    <property type="entry name" value="Leu-rich_rpt_typical-subtyp"/>
</dbReference>
<dbReference type="Pfam" id="PF10428">
    <property type="entry name" value="SOG2"/>
    <property type="match status" value="2"/>
</dbReference>
<feature type="compositionally biased region" description="Polar residues" evidence="3">
    <location>
        <begin position="39"/>
        <end position="49"/>
    </location>
</feature>
<name>A0ABR0GJ94_9PEZI</name>
<proteinExistence type="predicted"/>
<feature type="compositionally biased region" description="Basic and acidic residues" evidence="3">
    <location>
        <begin position="583"/>
        <end position="597"/>
    </location>
</feature>
<dbReference type="InterPro" id="IPR019487">
    <property type="entry name" value="RAM_signalling_pathway_SOG2"/>
</dbReference>
<feature type="region of interest" description="Disordered" evidence="3">
    <location>
        <begin position="822"/>
        <end position="861"/>
    </location>
</feature>
<evidence type="ECO:0000313" key="6">
    <source>
        <dbReference type="Proteomes" id="UP001323405"/>
    </source>
</evidence>
<keyword evidence="6" id="KW-1185">Reference proteome</keyword>
<feature type="compositionally biased region" description="Polar residues" evidence="3">
    <location>
        <begin position="926"/>
        <end position="941"/>
    </location>
</feature>
<comment type="caution">
    <text evidence="5">The sequence shown here is derived from an EMBL/GenBank/DDBJ whole genome shotgun (WGS) entry which is preliminary data.</text>
</comment>
<dbReference type="SMART" id="SM00369">
    <property type="entry name" value="LRR_TYP"/>
    <property type="match status" value="3"/>
</dbReference>
<dbReference type="GeneID" id="87908789"/>
<protein>
    <submittedName>
        <fullName evidence="5">RAM signaling network component</fullName>
    </submittedName>
</protein>
<feature type="domain" description="Disease resistance R13L4/SHOC-2-like LRR" evidence="4">
    <location>
        <begin position="133"/>
        <end position="209"/>
    </location>
</feature>